<dbReference type="PANTHER" id="PTHR48465">
    <property type="entry name" value="PROTEIN SSUH2 HOMOLOG"/>
    <property type="match status" value="1"/>
</dbReference>
<dbReference type="InterPro" id="IPR052789">
    <property type="entry name" value="SSUH2_homolog"/>
</dbReference>
<dbReference type="Proteomes" id="UP000507470">
    <property type="component" value="Unassembled WGS sequence"/>
</dbReference>
<accession>A0A6J8AQP6</accession>
<dbReference type="OrthoDB" id="3355217at2759"/>
<evidence type="ECO:0000256" key="1">
    <source>
        <dbReference type="SAM" id="MobiDB-lite"/>
    </source>
</evidence>
<proteinExistence type="predicted"/>
<gene>
    <name evidence="2" type="ORF">MCOR_10352</name>
</gene>
<evidence type="ECO:0008006" key="4">
    <source>
        <dbReference type="Google" id="ProtNLM"/>
    </source>
</evidence>
<reference evidence="2 3" key="1">
    <citation type="submission" date="2020-06" db="EMBL/GenBank/DDBJ databases">
        <authorList>
            <person name="Li R."/>
            <person name="Bekaert M."/>
        </authorList>
    </citation>
    <scope>NUCLEOTIDE SEQUENCE [LARGE SCALE GENOMIC DNA]</scope>
    <source>
        <strain evidence="3">wild</strain>
    </source>
</reference>
<evidence type="ECO:0000313" key="3">
    <source>
        <dbReference type="Proteomes" id="UP000507470"/>
    </source>
</evidence>
<sequence length="376" mass="42152">MSLLDNWISPAPEENAAGTVVPPPSTEQNGLAKDQKQAEFVSAPTIDEESVRKALLDYASDQCCWGKGAARDMKIEKLEPSTSYHYILETFTEGRRVVLDHIPHYANTVDGPENGQPPGPWEMPAKTPTMFEDETSEIAIPHTHYVKSCHNCGASGKIECFVCRGSGRVKCNGGCSGKGEQKVYRNSAWVMERCSRCSGRGEISCSSCGSSGRRTCTICNGHLQLLWFRKLIISWRNNRAEHVVEKTSLPPEMVAHASGSIGFEDLQQQVLPLKKFPEPEINSASQRLLGEHKFPDRRILMQRHKIRIIAVTKCICKYKNKDMTYYVYGLENDVHAPDYPQQSCFGFINCPKCSLDCCPESIREDSDFFKEECSIL</sequence>
<organism evidence="2 3">
    <name type="scientific">Mytilus coruscus</name>
    <name type="common">Sea mussel</name>
    <dbReference type="NCBI Taxonomy" id="42192"/>
    <lineage>
        <taxon>Eukaryota</taxon>
        <taxon>Metazoa</taxon>
        <taxon>Spiralia</taxon>
        <taxon>Lophotrochozoa</taxon>
        <taxon>Mollusca</taxon>
        <taxon>Bivalvia</taxon>
        <taxon>Autobranchia</taxon>
        <taxon>Pteriomorphia</taxon>
        <taxon>Mytilida</taxon>
        <taxon>Mytiloidea</taxon>
        <taxon>Mytilidae</taxon>
        <taxon>Mytilinae</taxon>
        <taxon>Mytilus</taxon>
    </lineage>
</organism>
<dbReference type="EMBL" id="CACVKT020001843">
    <property type="protein sequence ID" value="CAC5372173.1"/>
    <property type="molecule type" value="Genomic_DNA"/>
</dbReference>
<feature type="region of interest" description="Disordered" evidence="1">
    <location>
        <begin position="1"/>
        <end position="34"/>
    </location>
</feature>
<evidence type="ECO:0000313" key="2">
    <source>
        <dbReference type="EMBL" id="CAC5372173.1"/>
    </source>
</evidence>
<dbReference type="PANTHER" id="PTHR48465:SF1">
    <property type="entry name" value="PROTEIN SSUH2 HOMOLOG"/>
    <property type="match status" value="1"/>
</dbReference>
<keyword evidence="3" id="KW-1185">Reference proteome</keyword>
<protein>
    <recommendedName>
        <fullName evidence="4">Protein SSUH2 homolog</fullName>
    </recommendedName>
</protein>
<name>A0A6J8AQP6_MYTCO</name>
<dbReference type="AlphaFoldDB" id="A0A6J8AQP6"/>